<dbReference type="AlphaFoldDB" id="A0A2A9FIA7"/>
<gene>
    <name evidence="1" type="ORF">ATK36_5383</name>
</gene>
<keyword evidence="2" id="KW-1185">Reference proteome</keyword>
<sequence>MFAAGQLVKAALPENAVDSAHTMTPKAAEAAAAAESKHSHRIVHDLLGQLHGHRQLRPVRELTETVATLLPSEEP</sequence>
<accession>A0A2A9FIA7</accession>
<proteinExistence type="predicted"/>
<dbReference type="Proteomes" id="UP000243542">
    <property type="component" value="Unassembled WGS sequence"/>
</dbReference>
<protein>
    <submittedName>
        <fullName evidence="1">Uncharacterized protein</fullName>
    </submittedName>
</protein>
<dbReference type="RefSeq" id="WP_098513960.1">
    <property type="nucleotide sequence ID" value="NZ_JBIAKZ010000012.1"/>
</dbReference>
<organism evidence="1 2">
    <name type="scientific">Amycolatopsis sulphurea</name>
    <dbReference type="NCBI Taxonomy" id="76022"/>
    <lineage>
        <taxon>Bacteria</taxon>
        <taxon>Bacillati</taxon>
        <taxon>Actinomycetota</taxon>
        <taxon>Actinomycetes</taxon>
        <taxon>Pseudonocardiales</taxon>
        <taxon>Pseudonocardiaceae</taxon>
        <taxon>Amycolatopsis</taxon>
    </lineage>
</organism>
<reference evidence="1 2" key="1">
    <citation type="submission" date="2017-10" db="EMBL/GenBank/DDBJ databases">
        <title>Sequencing the genomes of 1000 actinobacteria strains.</title>
        <authorList>
            <person name="Klenk H.-P."/>
        </authorList>
    </citation>
    <scope>NUCLEOTIDE SEQUENCE [LARGE SCALE GENOMIC DNA]</scope>
    <source>
        <strain evidence="1 2">DSM 46092</strain>
    </source>
</reference>
<evidence type="ECO:0000313" key="2">
    <source>
        <dbReference type="Proteomes" id="UP000243542"/>
    </source>
</evidence>
<name>A0A2A9FIA7_9PSEU</name>
<dbReference type="EMBL" id="PDJK01000002">
    <property type="protein sequence ID" value="PFG50175.1"/>
    <property type="molecule type" value="Genomic_DNA"/>
</dbReference>
<evidence type="ECO:0000313" key="1">
    <source>
        <dbReference type="EMBL" id="PFG50175.1"/>
    </source>
</evidence>
<comment type="caution">
    <text evidence="1">The sequence shown here is derived from an EMBL/GenBank/DDBJ whole genome shotgun (WGS) entry which is preliminary data.</text>
</comment>